<dbReference type="Proteomes" id="UP000305067">
    <property type="component" value="Unassembled WGS sequence"/>
</dbReference>
<gene>
    <name evidence="3" type="ORF">BDV98DRAFT_562602</name>
</gene>
<name>A0A5C3QSY4_9AGAR</name>
<dbReference type="Pfam" id="PF00646">
    <property type="entry name" value="F-box"/>
    <property type="match status" value="1"/>
</dbReference>
<evidence type="ECO:0000256" key="1">
    <source>
        <dbReference type="SAM" id="MobiDB-lite"/>
    </source>
</evidence>
<reference evidence="3 4" key="1">
    <citation type="journal article" date="2019" name="Nat. Ecol. Evol.">
        <title>Megaphylogeny resolves global patterns of mushroom evolution.</title>
        <authorList>
            <person name="Varga T."/>
            <person name="Krizsan K."/>
            <person name="Foldi C."/>
            <person name="Dima B."/>
            <person name="Sanchez-Garcia M."/>
            <person name="Sanchez-Ramirez S."/>
            <person name="Szollosi G.J."/>
            <person name="Szarkandi J.G."/>
            <person name="Papp V."/>
            <person name="Albert L."/>
            <person name="Andreopoulos W."/>
            <person name="Angelini C."/>
            <person name="Antonin V."/>
            <person name="Barry K.W."/>
            <person name="Bougher N.L."/>
            <person name="Buchanan P."/>
            <person name="Buyck B."/>
            <person name="Bense V."/>
            <person name="Catcheside P."/>
            <person name="Chovatia M."/>
            <person name="Cooper J."/>
            <person name="Damon W."/>
            <person name="Desjardin D."/>
            <person name="Finy P."/>
            <person name="Geml J."/>
            <person name="Haridas S."/>
            <person name="Hughes K."/>
            <person name="Justo A."/>
            <person name="Karasinski D."/>
            <person name="Kautmanova I."/>
            <person name="Kiss B."/>
            <person name="Kocsube S."/>
            <person name="Kotiranta H."/>
            <person name="LaButti K.M."/>
            <person name="Lechner B.E."/>
            <person name="Liimatainen K."/>
            <person name="Lipzen A."/>
            <person name="Lukacs Z."/>
            <person name="Mihaltcheva S."/>
            <person name="Morgado L.N."/>
            <person name="Niskanen T."/>
            <person name="Noordeloos M.E."/>
            <person name="Ohm R.A."/>
            <person name="Ortiz-Santana B."/>
            <person name="Ovrebo C."/>
            <person name="Racz N."/>
            <person name="Riley R."/>
            <person name="Savchenko A."/>
            <person name="Shiryaev A."/>
            <person name="Soop K."/>
            <person name="Spirin V."/>
            <person name="Szebenyi C."/>
            <person name="Tomsovsky M."/>
            <person name="Tulloss R.E."/>
            <person name="Uehling J."/>
            <person name="Grigoriev I.V."/>
            <person name="Vagvolgyi C."/>
            <person name="Papp T."/>
            <person name="Martin F.M."/>
            <person name="Miettinen O."/>
            <person name="Hibbett D.S."/>
            <person name="Nagy L.G."/>
        </authorList>
    </citation>
    <scope>NUCLEOTIDE SEQUENCE [LARGE SCALE GENOMIC DNA]</scope>
    <source>
        <strain evidence="3 4">CBS 309.79</strain>
    </source>
</reference>
<accession>A0A5C3QSY4</accession>
<feature type="compositionally biased region" description="Polar residues" evidence="1">
    <location>
        <begin position="1"/>
        <end position="13"/>
    </location>
</feature>
<feature type="region of interest" description="Disordered" evidence="1">
    <location>
        <begin position="1"/>
        <end position="25"/>
    </location>
</feature>
<dbReference type="InterPro" id="IPR001810">
    <property type="entry name" value="F-box_dom"/>
</dbReference>
<protein>
    <recommendedName>
        <fullName evidence="2">F-box domain-containing protein</fullName>
    </recommendedName>
</protein>
<evidence type="ECO:0000313" key="4">
    <source>
        <dbReference type="Proteomes" id="UP000305067"/>
    </source>
</evidence>
<evidence type="ECO:0000313" key="3">
    <source>
        <dbReference type="EMBL" id="TFL04647.1"/>
    </source>
</evidence>
<organism evidence="3 4">
    <name type="scientific">Pterulicium gracile</name>
    <dbReference type="NCBI Taxonomy" id="1884261"/>
    <lineage>
        <taxon>Eukaryota</taxon>
        <taxon>Fungi</taxon>
        <taxon>Dikarya</taxon>
        <taxon>Basidiomycota</taxon>
        <taxon>Agaricomycotina</taxon>
        <taxon>Agaricomycetes</taxon>
        <taxon>Agaricomycetidae</taxon>
        <taxon>Agaricales</taxon>
        <taxon>Pleurotineae</taxon>
        <taxon>Pterulaceae</taxon>
        <taxon>Pterulicium</taxon>
    </lineage>
</organism>
<evidence type="ECO:0000259" key="2">
    <source>
        <dbReference type="Pfam" id="PF00646"/>
    </source>
</evidence>
<dbReference type="SUPFAM" id="SSF69322">
    <property type="entry name" value="Tricorn protease domain 2"/>
    <property type="match status" value="1"/>
</dbReference>
<proteinExistence type="predicted"/>
<feature type="domain" description="F-box" evidence="2">
    <location>
        <begin position="37"/>
        <end position="73"/>
    </location>
</feature>
<dbReference type="SUPFAM" id="SSF81383">
    <property type="entry name" value="F-box domain"/>
    <property type="match status" value="1"/>
</dbReference>
<dbReference type="EMBL" id="ML178818">
    <property type="protein sequence ID" value="TFL04647.1"/>
    <property type="molecule type" value="Genomic_DNA"/>
</dbReference>
<dbReference type="OrthoDB" id="3145038at2759"/>
<dbReference type="InterPro" id="IPR036047">
    <property type="entry name" value="F-box-like_dom_sf"/>
</dbReference>
<sequence>MSMTQSRLSLRQNKNVERRQLPGSSKQSILTTRRLQLSDLSLDVFLRIQLYLPPQDIISFRKCCKAIYQSTKVKSTWLEALRNACAENQVFEPTFCKMKDMSRRSLEFSSMSPHLFLNRLRAHAQDPVYAQVPLQPAGVRILSSSPTGPAFSQVVLVPGGRYLLTTSLPSLIELWDLGDGSHMMRNKPIARCDVQGVDNGLDVSFDFTTIPTPDGTGFRILYLFSQHGAVIGSIYFYEIFPTSPEPEFILRRSLDLSAVELESMSCLQAYGDKLAFATRGRVVIWDFIQHSVSFFPVDFPAAGPIFLIQNDFIVVNRDDNFAIFRIPSLQALTATDTLPDLIDTAARRPVLQVLYPLHSVKFSWPLDWYGNVPFQIIGMEEITNERVTNTYIIEPVMHASGAVFCPIPMLKERVRTPESTISSSPGSTADEQFFTFSLSLAGGVNAMVARARSHQALTINILGEEKTEEVLLWNWREEDSGDDDQVWSLCPFSGRFCVLTARRREIRVLDFLRPPE</sequence>
<dbReference type="AlphaFoldDB" id="A0A5C3QSY4"/>
<keyword evidence="4" id="KW-1185">Reference proteome</keyword>